<dbReference type="Proteomes" id="UP001178322">
    <property type="component" value="Chromosome"/>
</dbReference>
<organism evidence="2 3">
    <name type="scientific">Lysinibacillus pakistanensis</name>
    <dbReference type="NCBI Taxonomy" id="759811"/>
    <lineage>
        <taxon>Bacteria</taxon>
        <taxon>Bacillati</taxon>
        <taxon>Bacillota</taxon>
        <taxon>Bacilli</taxon>
        <taxon>Bacillales</taxon>
        <taxon>Bacillaceae</taxon>
        <taxon>Lysinibacillus</taxon>
    </lineage>
</organism>
<protein>
    <submittedName>
        <fullName evidence="2">Uncharacterized protein</fullName>
    </submittedName>
</protein>
<dbReference type="RefSeq" id="WP_283868525.1">
    <property type="nucleotide sequence ID" value="NZ_CP126101.1"/>
</dbReference>
<feature type="compositionally biased region" description="Low complexity" evidence="1">
    <location>
        <begin position="21"/>
        <end position="30"/>
    </location>
</feature>
<sequence length="241" mass="27798">MIGKVGQTQSNFFENAHQRNTTKNTTSPTTKTDEFIRSSGKGGLWGYSMKEVKNPLGRSYSAFSSISAPDWSRIPTKGGRTLSNEEMLEQIKSVAQREAMMRYSNNYEQSDHIERMKDYLSTQYISDVSPDRKALYKQAEKELQKAKEEQPTYPINFTLVDILSGLDEVKGFNSKYGNITTAYTTGYGEEYELNIGGQRVMGTSRGIWRYYPTPLEEMKREEFCKIYNMEMEHSKRILEKQ</sequence>
<dbReference type="AlphaFoldDB" id="A0AAX3WT50"/>
<name>A0AAX3WT50_9BACI</name>
<dbReference type="EMBL" id="CP126101">
    <property type="protein sequence ID" value="WHY49796.1"/>
    <property type="molecule type" value="Genomic_DNA"/>
</dbReference>
<feature type="compositionally biased region" description="Polar residues" evidence="1">
    <location>
        <begin position="1"/>
        <end position="13"/>
    </location>
</feature>
<feature type="region of interest" description="Disordered" evidence="1">
    <location>
        <begin position="1"/>
        <end position="37"/>
    </location>
</feature>
<evidence type="ECO:0000256" key="1">
    <source>
        <dbReference type="SAM" id="MobiDB-lite"/>
    </source>
</evidence>
<reference evidence="2" key="1">
    <citation type="submission" date="2023-05" db="EMBL/GenBank/DDBJ databases">
        <title>Comparative genomics of Bacillaceae isolates and their secondary metabolite potential.</title>
        <authorList>
            <person name="Song L."/>
            <person name="Nielsen L.J."/>
            <person name="Mohite O."/>
            <person name="Xu X."/>
            <person name="Weber T."/>
            <person name="Kovacs A.T."/>
        </authorList>
    </citation>
    <scope>NUCLEOTIDE SEQUENCE</scope>
    <source>
        <strain evidence="2">LY1</strain>
    </source>
</reference>
<accession>A0AAX3WT50</accession>
<evidence type="ECO:0000313" key="2">
    <source>
        <dbReference type="EMBL" id="WHY49796.1"/>
    </source>
</evidence>
<evidence type="ECO:0000313" key="3">
    <source>
        <dbReference type="Proteomes" id="UP001178322"/>
    </source>
</evidence>
<proteinExistence type="predicted"/>
<gene>
    <name evidence="2" type="ORF">QNH24_15825</name>
</gene>